<gene>
    <name evidence="2" type="ORF">M422DRAFT_265614</name>
</gene>
<feature type="compositionally biased region" description="Basic and acidic residues" evidence="1">
    <location>
        <begin position="71"/>
        <end position="88"/>
    </location>
</feature>
<evidence type="ECO:0000313" key="2">
    <source>
        <dbReference type="EMBL" id="KIJ32590.1"/>
    </source>
</evidence>
<organism evidence="2 3">
    <name type="scientific">Sphaerobolus stellatus (strain SS14)</name>
    <dbReference type="NCBI Taxonomy" id="990650"/>
    <lineage>
        <taxon>Eukaryota</taxon>
        <taxon>Fungi</taxon>
        <taxon>Dikarya</taxon>
        <taxon>Basidiomycota</taxon>
        <taxon>Agaricomycotina</taxon>
        <taxon>Agaricomycetes</taxon>
        <taxon>Phallomycetidae</taxon>
        <taxon>Geastrales</taxon>
        <taxon>Sphaerobolaceae</taxon>
        <taxon>Sphaerobolus</taxon>
    </lineage>
</organism>
<feature type="compositionally biased region" description="Basic residues" evidence="1">
    <location>
        <begin position="104"/>
        <end position="113"/>
    </location>
</feature>
<name>A0A0C9V513_SPHS4</name>
<dbReference type="EMBL" id="KN837225">
    <property type="protein sequence ID" value="KIJ32590.1"/>
    <property type="molecule type" value="Genomic_DNA"/>
</dbReference>
<proteinExistence type="predicted"/>
<dbReference type="OrthoDB" id="2422225at2759"/>
<sequence>MVLPRLYGMHQSLKDPGSNTTDVPGIEEFLRISDAISQFQGQVVHQAVSTASTSAQISTLSHPTSIQPMKEVAKDDTQATNEAKDNKPQKKRTLLLPPSPERNQKRKRSTALF</sequence>
<accession>A0A0C9V513</accession>
<dbReference type="AlphaFoldDB" id="A0A0C9V513"/>
<feature type="compositionally biased region" description="Polar residues" evidence="1">
    <location>
        <begin position="51"/>
        <end position="67"/>
    </location>
</feature>
<dbReference type="HOGENOM" id="CLU_2135111_0_0_1"/>
<dbReference type="Proteomes" id="UP000054279">
    <property type="component" value="Unassembled WGS sequence"/>
</dbReference>
<feature type="region of interest" description="Disordered" evidence="1">
    <location>
        <begin position="51"/>
        <end position="113"/>
    </location>
</feature>
<keyword evidence="3" id="KW-1185">Reference proteome</keyword>
<protein>
    <submittedName>
        <fullName evidence="2">Unplaced genomic scaffold SPHSTscaffold_150, whole genome shotgun sequence</fullName>
    </submittedName>
</protein>
<reference evidence="2 3" key="1">
    <citation type="submission" date="2014-06" db="EMBL/GenBank/DDBJ databases">
        <title>Evolutionary Origins and Diversification of the Mycorrhizal Mutualists.</title>
        <authorList>
            <consortium name="DOE Joint Genome Institute"/>
            <consortium name="Mycorrhizal Genomics Consortium"/>
            <person name="Kohler A."/>
            <person name="Kuo A."/>
            <person name="Nagy L.G."/>
            <person name="Floudas D."/>
            <person name="Copeland A."/>
            <person name="Barry K.W."/>
            <person name="Cichocki N."/>
            <person name="Veneault-Fourrey C."/>
            <person name="LaButti K."/>
            <person name="Lindquist E.A."/>
            <person name="Lipzen A."/>
            <person name="Lundell T."/>
            <person name="Morin E."/>
            <person name="Murat C."/>
            <person name="Riley R."/>
            <person name="Ohm R."/>
            <person name="Sun H."/>
            <person name="Tunlid A."/>
            <person name="Henrissat B."/>
            <person name="Grigoriev I.V."/>
            <person name="Hibbett D.S."/>
            <person name="Martin F."/>
        </authorList>
    </citation>
    <scope>NUCLEOTIDE SEQUENCE [LARGE SCALE GENOMIC DNA]</scope>
    <source>
        <strain evidence="2 3">SS14</strain>
    </source>
</reference>
<evidence type="ECO:0000313" key="3">
    <source>
        <dbReference type="Proteomes" id="UP000054279"/>
    </source>
</evidence>
<evidence type="ECO:0000256" key="1">
    <source>
        <dbReference type="SAM" id="MobiDB-lite"/>
    </source>
</evidence>